<feature type="domain" description="CS" evidence="4">
    <location>
        <begin position="191"/>
        <end position="282"/>
    </location>
</feature>
<dbReference type="GO" id="GO:0051087">
    <property type="term" value="F:protein-folding chaperone binding"/>
    <property type="evidence" value="ECO:0007669"/>
    <property type="project" value="InterPro"/>
</dbReference>
<protein>
    <submittedName>
        <fullName evidence="5">Cochaperone protein</fullName>
    </submittedName>
</protein>
<dbReference type="InterPro" id="IPR008978">
    <property type="entry name" value="HSP20-like_chaperone"/>
</dbReference>
<dbReference type="Pfam" id="PF05002">
    <property type="entry name" value="SGS"/>
    <property type="match status" value="1"/>
</dbReference>
<dbReference type="InterPro" id="IPR007052">
    <property type="entry name" value="CS_dom"/>
</dbReference>
<dbReference type="InterPro" id="IPR007699">
    <property type="entry name" value="SGS_dom"/>
</dbReference>
<dbReference type="CDD" id="cd06466">
    <property type="entry name" value="p23_CS_SGT1_like"/>
    <property type="match status" value="1"/>
</dbReference>
<reference evidence="5" key="1">
    <citation type="journal article" date="2023" name="Genome Biol. Evol.">
        <title>First Whole Genome Sequence and Flow Cytometry Genome Size Data for the Lichen-Forming Fungus Ramalina farinacea (Ascomycota).</title>
        <authorList>
            <person name="Llewellyn T."/>
            <person name="Mian S."/>
            <person name="Hill R."/>
            <person name="Leitch I.J."/>
            <person name="Gaya E."/>
        </authorList>
    </citation>
    <scope>NUCLEOTIDE SEQUENCE</scope>
    <source>
        <strain evidence="5">LIQ254RAFAR</strain>
    </source>
</reference>
<dbReference type="PROSITE" id="PS51203">
    <property type="entry name" value="CS"/>
    <property type="match status" value="1"/>
</dbReference>
<organism evidence="5 6">
    <name type="scientific">Ramalina farinacea</name>
    <dbReference type="NCBI Taxonomy" id="258253"/>
    <lineage>
        <taxon>Eukaryota</taxon>
        <taxon>Fungi</taxon>
        <taxon>Dikarya</taxon>
        <taxon>Ascomycota</taxon>
        <taxon>Pezizomycotina</taxon>
        <taxon>Lecanoromycetes</taxon>
        <taxon>OSLEUM clade</taxon>
        <taxon>Lecanoromycetidae</taxon>
        <taxon>Lecanorales</taxon>
        <taxon>Lecanorineae</taxon>
        <taxon>Ramalinaceae</taxon>
        <taxon>Ramalina</taxon>
    </lineage>
</organism>
<dbReference type="EMBL" id="JAPUFD010000002">
    <property type="protein sequence ID" value="MDI1485669.1"/>
    <property type="molecule type" value="Genomic_DNA"/>
</dbReference>
<dbReference type="PANTHER" id="PTHR45862">
    <property type="entry name" value="PROTEIN SGT1 HOMOLOG"/>
    <property type="match status" value="1"/>
</dbReference>
<feature type="region of interest" description="Disordered" evidence="2">
    <location>
        <begin position="278"/>
        <end position="337"/>
    </location>
</feature>
<evidence type="ECO:0000256" key="1">
    <source>
        <dbReference type="ARBA" id="ARBA00008509"/>
    </source>
</evidence>
<gene>
    <name evidence="5" type="primary">SGT1</name>
    <name evidence="5" type="ORF">OHK93_003858</name>
</gene>
<keyword evidence="6" id="KW-1185">Reference proteome</keyword>
<comment type="caution">
    <text evidence="5">The sequence shown here is derived from an EMBL/GenBank/DDBJ whole genome shotgun (WGS) entry which is preliminary data.</text>
</comment>
<dbReference type="Gene3D" id="2.60.40.790">
    <property type="match status" value="1"/>
</dbReference>
<sequence>MDQARKGAAALASGDFKAAVSDYTEALAQNPQAVDYYIKRSTAYTRLSPPNHELAFKDAELAVVQATKRAKRELIGQAQLRRAIALFSLERWADSKQCLAWVKKCNEKENSLAIWEMKIAGKIKGLAEDDERVKVMVKEVPDVQVPEMKLAKKVEKQEASSAQASKGTNDTAPTSSSTSAAPQPDVVQTPASKIRHEWYQQNDTVIVSLFAKGIPKDKAVVEIKGQSLEISFPLPTGSDYNFSLDPLFANIDPAQSSYKIMSTKAEFTLKKATAGQKWSSLEGTGPVSTNGPAYPTSSKSGPKNWDKVANDLTKKKAKKDDEEDEEDEYDGEEGDPVNRFFKTLYKGADDDTKRAMMKSYQESNGTALSTNWGEVGKGKVETSPPDGMEAKSW</sequence>
<feature type="compositionally biased region" description="Polar residues" evidence="2">
    <location>
        <begin position="360"/>
        <end position="372"/>
    </location>
</feature>
<dbReference type="SUPFAM" id="SSF49764">
    <property type="entry name" value="HSP20-like chaperones"/>
    <property type="match status" value="1"/>
</dbReference>
<dbReference type="Proteomes" id="UP001161017">
    <property type="component" value="Unassembled WGS sequence"/>
</dbReference>
<proteinExistence type="inferred from homology"/>
<dbReference type="InterPro" id="IPR011990">
    <property type="entry name" value="TPR-like_helical_dom_sf"/>
</dbReference>
<dbReference type="AlphaFoldDB" id="A0AA43TS63"/>
<dbReference type="Pfam" id="PF04969">
    <property type="entry name" value="CS"/>
    <property type="match status" value="1"/>
</dbReference>
<feature type="compositionally biased region" description="Acidic residues" evidence="2">
    <location>
        <begin position="321"/>
        <end position="335"/>
    </location>
</feature>
<evidence type="ECO:0000259" key="3">
    <source>
        <dbReference type="PROSITE" id="PS51048"/>
    </source>
</evidence>
<feature type="compositionally biased region" description="Polar residues" evidence="2">
    <location>
        <begin position="159"/>
        <end position="170"/>
    </location>
</feature>
<feature type="domain" description="SGS" evidence="3">
    <location>
        <begin position="293"/>
        <end position="393"/>
    </location>
</feature>
<evidence type="ECO:0000313" key="5">
    <source>
        <dbReference type="EMBL" id="MDI1485669.1"/>
    </source>
</evidence>
<evidence type="ECO:0000313" key="6">
    <source>
        <dbReference type="Proteomes" id="UP001161017"/>
    </source>
</evidence>
<name>A0AA43TS63_9LECA</name>
<dbReference type="PROSITE" id="PS51048">
    <property type="entry name" value="SGS"/>
    <property type="match status" value="1"/>
</dbReference>
<feature type="compositionally biased region" description="Low complexity" evidence="2">
    <location>
        <begin position="171"/>
        <end position="184"/>
    </location>
</feature>
<feature type="compositionally biased region" description="Polar residues" evidence="2">
    <location>
        <begin position="278"/>
        <end position="301"/>
    </location>
</feature>
<evidence type="ECO:0000259" key="4">
    <source>
        <dbReference type="PROSITE" id="PS51203"/>
    </source>
</evidence>
<dbReference type="Gene3D" id="1.25.40.10">
    <property type="entry name" value="Tetratricopeptide repeat domain"/>
    <property type="match status" value="1"/>
</dbReference>
<dbReference type="InterPro" id="IPR044563">
    <property type="entry name" value="Sgt1-like"/>
</dbReference>
<feature type="compositionally biased region" description="Basic and acidic residues" evidence="2">
    <location>
        <begin position="304"/>
        <end position="320"/>
    </location>
</feature>
<feature type="region of interest" description="Disordered" evidence="2">
    <location>
        <begin position="152"/>
        <end position="188"/>
    </location>
</feature>
<dbReference type="SUPFAM" id="SSF48452">
    <property type="entry name" value="TPR-like"/>
    <property type="match status" value="1"/>
</dbReference>
<feature type="region of interest" description="Disordered" evidence="2">
    <location>
        <begin position="359"/>
        <end position="393"/>
    </location>
</feature>
<evidence type="ECO:0000256" key="2">
    <source>
        <dbReference type="SAM" id="MobiDB-lite"/>
    </source>
</evidence>
<comment type="similarity">
    <text evidence="1">Belongs to the SGT1 family.</text>
</comment>
<accession>A0AA43TS63</accession>